<keyword evidence="5 8" id="KW-0863">Zinc-finger</keyword>
<evidence type="ECO:0000256" key="5">
    <source>
        <dbReference type="ARBA" id="ARBA00022771"/>
    </source>
</evidence>
<evidence type="ECO:0000256" key="6">
    <source>
        <dbReference type="ARBA" id="ARBA00022833"/>
    </source>
</evidence>
<evidence type="ECO:0000313" key="11">
    <source>
        <dbReference type="Proteomes" id="UP000265120"/>
    </source>
</evidence>
<protein>
    <recommendedName>
        <fullName evidence="9">C2H2-type domain-containing protein</fullName>
    </recommendedName>
</protein>
<evidence type="ECO:0000256" key="2">
    <source>
        <dbReference type="ARBA" id="ARBA00006991"/>
    </source>
</evidence>
<dbReference type="PANTHER" id="PTHR24394">
    <property type="entry name" value="ZINC FINGER PROTEIN"/>
    <property type="match status" value="1"/>
</dbReference>
<evidence type="ECO:0000256" key="8">
    <source>
        <dbReference type="PROSITE-ProRule" id="PRU00042"/>
    </source>
</evidence>
<reference evidence="10" key="2">
    <citation type="submission" date="2025-08" db="UniProtKB">
        <authorList>
            <consortium name="Ensembl"/>
        </authorList>
    </citation>
    <scope>IDENTIFICATION</scope>
</reference>
<dbReference type="SMART" id="SM00355">
    <property type="entry name" value="ZnF_C2H2"/>
    <property type="match status" value="1"/>
</dbReference>
<dbReference type="InParanoid" id="A0A3P8V8H3"/>
<dbReference type="InterPro" id="IPR036236">
    <property type="entry name" value="Znf_C2H2_sf"/>
</dbReference>
<proteinExistence type="inferred from homology"/>
<dbReference type="PROSITE" id="PS00028">
    <property type="entry name" value="ZINC_FINGER_C2H2_1"/>
    <property type="match status" value="1"/>
</dbReference>
<dbReference type="Pfam" id="PF00096">
    <property type="entry name" value="zf-C2H2"/>
    <property type="match status" value="1"/>
</dbReference>
<dbReference type="GeneTree" id="ENSGT01150000286953"/>
<dbReference type="Proteomes" id="UP000265120">
    <property type="component" value="Chromosome 20"/>
</dbReference>
<dbReference type="GO" id="GO:0000981">
    <property type="term" value="F:DNA-binding transcription factor activity, RNA polymerase II-specific"/>
    <property type="evidence" value="ECO:0007669"/>
    <property type="project" value="TreeGrafter"/>
</dbReference>
<evidence type="ECO:0000313" key="10">
    <source>
        <dbReference type="Ensembl" id="ENSCSEP00000010429.1"/>
    </source>
</evidence>
<dbReference type="GO" id="GO:0005634">
    <property type="term" value="C:nucleus"/>
    <property type="evidence" value="ECO:0007669"/>
    <property type="project" value="UniProtKB-SubCell"/>
</dbReference>
<dbReference type="Ensembl" id="ENSCSET00000010554.1">
    <property type="protein sequence ID" value="ENSCSEP00000010429.1"/>
    <property type="gene ID" value="ENSCSEG00000006696.1"/>
</dbReference>
<accession>A0A3P8V8H3</accession>
<evidence type="ECO:0000256" key="3">
    <source>
        <dbReference type="ARBA" id="ARBA00022723"/>
    </source>
</evidence>
<dbReference type="PANTHER" id="PTHR24394:SF44">
    <property type="entry name" value="ZINC FINGER PROTEIN 271-LIKE"/>
    <property type="match status" value="1"/>
</dbReference>
<keyword evidence="7" id="KW-0539">Nucleus</keyword>
<comment type="similarity">
    <text evidence="2">Belongs to the krueppel C2H2-type zinc-finger protein family.</text>
</comment>
<evidence type="ECO:0000256" key="7">
    <source>
        <dbReference type="ARBA" id="ARBA00023242"/>
    </source>
</evidence>
<keyword evidence="6" id="KW-0862">Zinc</keyword>
<organism evidence="10 11">
    <name type="scientific">Cynoglossus semilaevis</name>
    <name type="common">Tongue sole</name>
    <dbReference type="NCBI Taxonomy" id="244447"/>
    <lineage>
        <taxon>Eukaryota</taxon>
        <taxon>Metazoa</taxon>
        <taxon>Chordata</taxon>
        <taxon>Craniata</taxon>
        <taxon>Vertebrata</taxon>
        <taxon>Euteleostomi</taxon>
        <taxon>Actinopterygii</taxon>
        <taxon>Neopterygii</taxon>
        <taxon>Teleostei</taxon>
        <taxon>Neoteleostei</taxon>
        <taxon>Acanthomorphata</taxon>
        <taxon>Carangaria</taxon>
        <taxon>Pleuronectiformes</taxon>
        <taxon>Pleuronectoidei</taxon>
        <taxon>Cynoglossidae</taxon>
        <taxon>Cynoglossinae</taxon>
        <taxon>Cynoglossus</taxon>
    </lineage>
</organism>
<dbReference type="PROSITE" id="PS50157">
    <property type="entry name" value="ZINC_FINGER_C2H2_2"/>
    <property type="match status" value="2"/>
</dbReference>
<evidence type="ECO:0000256" key="4">
    <source>
        <dbReference type="ARBA" id="ARBA00022737"/>
    </source>
</evidence>
<name>A0A3P8V8H3_CYNSE</name>
<feature type="domain" description="C2H2-type" evidence="9">
    <location>
        <begin position="9"/>
        <end position="37"/>
    </location>
</feature>
<keyword evidence="4" id="KW-0677">Repeat</keyword>
<sequence>VEREEQLLLKQDKTCGKTSQRRYLHLQHVRTHTGEKPYTCETCGNCFNQKSALNQHMRIHTGEKPFLCKTCGRTFGFVDKSGDSHRREAVHLPQLWPALQPASLVPETSRNSRRSHDQGRLDVRGRRLAVIYS</sequence>
<evidence type="ECO:0000256" key="1">
    <source>
        <dbReference type="ARBA" id="ARBA00004123"/>
    </source>
</evidence>
<evidence type="ECO:0000259" key="9">
    <source>
        <dbReference type="PROSITE" id="PS50157"/>
    </source>
</evidence>
<comment type="subcellular location">
    <subcellularLocation>
        <location evidence="1">Nucleus</location>
    </subcellularLocation>
</comment>
<dbReference type="AlphaFoldDB" id="A0A3P8V8H3"/>
<keyword evidence="3" id="KW-0479">Metal-binding</keyword>
<dbReference type="GO" id="GO:0008270">
    <property type="term" value="F:zinc ion binding"/>
    <property type="evidence" value="ECO:0007669"/>
    <property type="project" value="UniProtKB-KW"/>
</dbReference>
<dbReference type="InterPro" id="IPR013087">
    <property type="entry name" value="Znf_C2H2_type"/>
</dbReference>
<reference evidence="10 11" key="1">
    <citation type="journal article" date="2014" name="Nat. Genet.">
        <title>Whole-genome sequence of a flatfish provides insights into ZW sex chromosome evolution and adaptation to a benthic lifestyle.</title>
        <authorList>
            <person name="Chen S."/>
            <person name="Zhang G."/>
            <person name="Shao C."/>
            <person name="Huang Q."/>
            <person name="Liu G."/>
            <person name="Zhang P."/>
            <person name="Song W."/>
            <person name="An N."/>
            <person name="Chalopin D."/>
            <person name="Volff J.N."/>
            <person name="Hong Y."/>
            <person name="Li Q."/>
            <person name="Sha Z."/>
            <person name="Zhou H."/>
            <person name="Xie M."/>
            <person name="Yu Q."/>
            <person name="Liu Y."/>
            <person name="Xiang H."/>
            <person name="Wang N."/>
            <person name="Wu K."/>
            <person name="Yang C."/>
            <person name="Zhou Q."/>
            <person name="Liao X."/>
            <person name="Yang L."/>
            <person name="Hu Q."/>
            <person name="Zhang J."/>
            <person name="Meng L."/>
            <person name="Jin L."/>
            <person name="Tian Y."/>
            <person name="Lian J."/>
            <person name="Yang J."/>
            <person name="Miao G."/>
            <person name="Liu S."/>
            <person name="Liang Z."/>
            <person name="Yan F."/>
            <person name="Li Y."/>
            <person name="Sun B."/>
            <person name="Zhang H."/>
            <person name="Zhang J."/>
            <person name="Zhu Y."/>
            <person name="Du M."/>
            <person name="Zhao Y."/>
            <person name="Schartl M."/>
            <person name="Tang Q."/>
            <person name="Wang J."/>
        </authorList>
    </citation>
    <scope>NUCLEOTIDE SEQUENCE</scope>
</reference>
<dbReference type="Gene3D" id="3.30.160.60">
    <property type="entry name" value="Classic Zinc Finger"/>
    <property type="match status" value="3"/>
</dbReference>
<keyword evidence="11" id="KW-1185">Reference proteome</keyword>
<feature type="domain" description="C2H2-type" evidence="9">
    <location>
        <begin position="38"/>
        <end position="65"/>
    </location>
</feature>
<dbReference type="SUPFAM" id="SSF57667">
    <property type="entry name" value="beta-beta-alpha zinc fingers"/>
    <property type="match status" value="1"/>
</dbReference>
<dbReference type="FunFam" id="3.30.160.60:FF:001158">
    <property type="entry name" value="zinc finger protein 22"/>
    <property type="match status" value="1"/>
</dbReference>
<dbReference type="STRING" id="244447.ENSCSEP00000010429"/>
<reference evidence="10" key="3">
    <citation type="submission" date="2025-09" db="UniProtKB">
        <authorList>
            <consortium name="Ensembl"/>
        </authorList>
    </citation>
    <scope>IDENTIFICATION</scope>
</reference>